<dbReference type="STRING" id="145388.A0A0D2N5M5"/>
<protein>
    <recommendedName>
        <fullName evidence="1">peptidyl-tRNA hydrolase</fullName>
        <ecNumber evidence="1">3.1.1.29</ecNumber>
    </recommendedName>
</protein>
<evidence type="ECO:0000256" key="2">
    <source>
        <dbReference type="ARBA" id="ARBA00022801"/>
    </source>
</evidence>
<sequence>MAGSSRSLAFVGGLAVGFAAGYVVAKGPRNVWKSLYQIIAGQAPAGDHLRNEQVKPCSQATCEVKAAAPSKCDRDPYASPRLRSDSGIDAGGHSGDADLNGGDASVAGDLSPTASVAGSVMTALSLPPTPMASSSSLFHRSSSGSTSSHGARGERLKMVVVVRDDLLGRWGQGKLAVMISSAILSLYKRNYKSRDLRVPLLSWEAQKGAKLVLRCPDEAALSHAMDAARAAGVPAHCLLELVSGAGPDEAPSRTRAILALGPASHSALVAAGCQALPSL</sequence>
<comment type="similarity">
    <text evidence="3">Belongs to the PTH2 family.</text>
</comment>
<dbReference type="Pfam" id="PF01981">
    <property type="entry name" value="PTH2"/>
    <property type="match status" value="1"/>
</dbReference>
<name>A0A0D2N5M5_9CHLO</name>
<gene>
    <name evidence="6" type="ORF">MNEG_6710</name>
</gene>
<dbReference type="InterPro" id="IPR023476">
    <property type="entry name" value="Pep_tRNA_hydro_II_dom_sf"/>
</dbReference>
<feature type="region of interest" description="Disordered" evidence="5">
    <location>
        <begin position="69"/>
        <end position="104"/>
    </location>
</feature>
<dbReference type="PANTHER" id="PTHR12649:SF11">
    <property type="entry name" value="PEPTIDYL-TRNA HYDROLASE 2, MITOCHONDRIAL"/>
    <property type="match status" value="1"/>
</dbReference>
<proteinExistence type="inferred from homology"/>
<evidence type="ECO:0000256" key="1">
    <source>
        <dbReference type="ARBA" id="ARBA00013260"/>
    </source>
</evidence>
<dbReference type="OrthoDB" id="547191at2759"/>
<dbReference type="GeneID" id="25739586"/>
<dbReference type="Proteomes" id="UP000054498">
    <property type="component" value="Unassembled WGS sequence"/>
</dbReference>
<organism evidence="6 7">
    <name type="scientific">Monoraphidium neglectum</name>
    <dbReference type="NCBI Taxonomy" id="145388"/>
    <lineage>
        <taxon>Eukaryota</taxon>
        <taxon>Viridiplantae</taxon>
        <taxon>Chlorophyta</taxon>
        <taxon>core chlorophytes</taxon>
        <taxon>Chlorophyceae</taxon>
        <taxon>CS clade</taxon>
        <taxon>Sphaeropleales</taxon>
        <taxon>Selenastraceae</taxon>
        <taxon>Monoraphidium</taxon>
    </lineage>
</organism>
<dbReference type="EMBL" id="KK101337">
    <property type="protein sequence ID" value="KIZ01251.1"/>
    <property type="molecule type" value="Genomic_DNA"/>
</dbReference>
<evidence type="ECO:0000256" key="3">
    <source>
        <dbReference type="ARBA" id="ARBA00038050"/>
    </source>
</evidence>
<accession>A0A0D2N5M5</accession>
<keyword evidence="7" id="KW-1185">Reference proteome</keyword>
<keyword evidence="2" id="KW-0378">Hydrolase</keyword>
<evidence type="ECO:0000313" key="6">
    <source>
        <dbReference type="EMBL" id="KIZ01251.1"/>
    </source>
</evidence>
<dbReference type="SUPFAM" id="SSF102462">
    <property type="entry name" value="Peptidyl-tRNA hydrolase II"/>
    <property type="match status" value="1"/>
</dbReference>
<dbReference type="AlphaFoldDB" id="A0A0D2N5M5"/>
<reference evidence="6 7" key="1">
    <citation type="journal article" date="2013" name="BMC Genomics">
        <title>Reconstruction of the lipid metabolism for the microalga Monoraphidium neglectum from its genome sequence reveals characteristics suitable for biofuel production.</title>
        <authorList>
            <person name="Bogen C."/>
            <person name="Al-Dilaimi A."/>
            <person name="Albersmeier A."/>
            <person name="Wichmann J."/>
            <person name="Grundmann M."/>
            <person name="Rupp O."/>
            <person name="Lauersen K.J."/>
            <person name="Blifernez-Klassen O."/>
            <person name="Kalinowski J."/>
            <person name="Goesmann A."/>
            <person name="Mussgnug J.H."/>
            <person name="Kruse O."/>
        </authorList>
    </citation>
    <scope>NUCLEOTIDE SEQUENCE [LARGE SCALE GENOMIC DNA]</scope>
    <source>
        <strain evidence="6 7">SAG 48.87</strain>
    </source>
</reference>
<dbReference type="GO" id="GO:0005829">
    <property type="term" value="C:cytosol"/>
    <property type="evidence" value="ECO:0007669"/>
    <property type="project" value="TreeGrafter"/>
</dbReference>
<dbReference type="Gene3D" id="3.40.1490.10">
    <property type="entry name" value="Bit1"/>
    <property type="match status" value="1"/>
</dbReference>
<feature type="compositionally biased region" description="Basic and acidic residues" evidence="5">
    <location>
        <begin position="71"/>
        <end position="86"/>
    </location>
</feature>
<dbReference type="GO" id="GO:0004045">
    <property type="term" value="F:peptidyl-tRNA hydrolase activity"/>
    <property type="evidence" value="ECO:0007669"/>
    <property type="project" value="UniProtKB-EC"/>
</dbReference>
<evidence type="ECO:0000313" key="7">
    <source>
        <dbReference type="Proteomes" id="UP000054498"/>
    </source>
</evidence>
<comment type="catalytic activity">
    <reaction evidence="4">
        <text>an N-acyl-L-alpha-aminoacyl-tRNA + H2O = an N-acyl-L-amino acid + a tRNA + H(+)</text>
        <dbReference type="Rhea" id="RHEA:54448"/>
        <dbReference type="Rhea" id="RHEA-COMP:10123"/>
        <dbReference type="Rhea" id="RHEA-COMP:13883"/>
        <dbReference type="ChEBI" id="CHEBI:15377"/>
        <dbReference type="ChEBI" id="CHEBI:15378"/>
        <dbReference type="ChEBI" id="CHEBI:59874"/>
        <dbReference type="ChEBI" id="CHEBI:78442"/>
        <dbReference type="ChEBI" id="CHEBI:138191"/>
        <dbReference type="EC" id="3.1.1.29"/>
    </reaction>
</comment>
<dbReference type="KEGG" id="mng:MNEG_6710"/>
<evidence type="ECO:0000256" key="4">
    <source>
        <dbReference type="ARBA" id="ARBA00048707"/>
    </source>
</evidence>
<dbReference type="PANTHER" id="PTHR12649">
    <property type="entry name" value="PEPTIDYL-TRNA HYDROLASE 2"/>
    <property type="match status" value="1"/>
</dbReference>
<dbReference type="EC" id="3.1.1.29" evidence="1"/>
<dbReference type="RefSeq" id="XP_013900270.1">
    <property type="nucleotide sequence ID" value="XM_014044816.1"/>
</dbReference>
<dbReference type="InterPro" id="IPR002833">
    <property type="entry name" value="PTH2"/>
</dbReference>
<evidence type="ECO:0000256" key="5">
    <source>
        <dbReference type="SAM" id="MobiDB-lite"/>
    </source>
</evidence>